<keyword evidence="5 10" id="KW-0862">Zinc</keyword>
<gene>
    <name evidence="10" type="primary">queC</name>
    <name evidence="11" type="ORF">SAMN05444392_10530</name>
</gene>
<feature type="binding site" evidence="10">
    <location>
        <position position="202"/>
    </location>
    <ligand>
        <name>Zn(2+)</name>
        <dbReference type="ChEBI" id="CHEBI:29105"/>
    </ligand>
</feature>
<dbReference type="PIRSF" id="PIRSF006293">
    <property type="entry name" value="ExsB"/>
    <property type="match status" value="1"/>
</dbReference>
<protein>
    <recommendedName>
        <fullName evidence="8 10">7-cyano-7-deazaguanine synthase</fullName>
        <ecNumber evidence="8 10">6.3.4.20</ecNumber>
    </recommendedName>
    <alternativeName>
        <fullName evidence="10">7-cyano-7-carbaguanine synthase</fullName>
    </alternativeName>
    <alternativeName>
        <fullName evidence="10">PreQ(0) synthase</fullName>
    </alternativeName>
    <alternativeName>
        <fullName evidence="10">Queuosine biosynthesis protein QueC</fullName>
    </alternativeName>
</protein>
<name>A0A1M4XIY9_9BACL</name>
<dbReference type="GO" id="GO:0016879">
    <property type="term" value="F:ligase activity, forming carbon-nitrogen bonds"/>
    <property type="evidence" value="ECO:0007669"/>
    <property type="project" value="UniProtKB-UniRule"/>
</dbReference>
<dbReference type="PANTHER" id="PTHR42914">
    <property type="entry name" value="7-CYANO-7-DEAZAGUANINE SYNTHASE"/>
    <property type="match status" value="1"/>
</dbReference>
<comment type="subunit">
    <text evidence="10">Homodimer.</text>
</comment>
<dbReference type="UniPathway" id="UPA00391"/>
<evidence type="ECO:0000256" key="8">
    <source>
        <dbReference type="ARBA" id="ARBA00039149"/>
    </source>
</evidence>
<evidence type="ECO:0000256" key="6">
    <source>
        <dbReference type="ARBA" id="ARBA00022840"/>
    </source>
</evidence>
<sequence>MKAVVILSGGLDSTTCMGIAQKDGYQLYPLTFDYGQRHRIELEAAAAVAAHYHVSDQHQIASLDWLGVLGGSALTDQTMDVPSAGEEKGIPSTYVPARNLIFISLATAYAEVVGATAIYLGVSAVDFSGYPDCRPAFIEAVNQTLALATEVGVNDQKESIQVVTPLIHLSKKETIRQGIELEVPYHLTTSCYRGEAKACGKCDSCHLRLKGFAENGVRDPIPYHDSVSVNV</sequence>
<evidence type="ECO:0000256" key="7">
    <source>
        <dbReference type="ARBA" id="ARBA00037993"/>
    </source>
</evidence>
<keyword evidence="4 10" id="KW-0547">Nucleotide-binding</keyword>
<proteinExistence type="inferred from homology"/>
<comment type="similarity">
    <text evidence="7 10">Belongs to the QueC family.</text>
</comment>
<evidence type="ECO:0000256" key="1">
    <source>
        <dbReference type="ARBA" id="ARBA00005061"/>
    </source>
</evidence>
<dbReference type="SUPFAM" id="SSF52402">
    <property type="entry name" value="Adenine nucleotide alpha hydrolases-like"/>
    <property type="match status" value="1"/>
</dbReference>
<evidence type="ECO:0000256" key="2">
    <source>
        <dbReference type="ARBA" id="ARBA00022598"/>
    </source>
</evidence>
<dbReference type="NCBIfam" id="TIGR00364">
    <property type="entry name" value="7-cyano-7-deazaguanine synthase QueC"/>
    <property type="match status" value="1"/>
</dbReference>
<feature type="binding site" evidence="10">
    <location>
        <begin position="7"/>
        <end position="17"/>
    </location>
    <ligand>
        <name>ATP</name>
        <dbReference type="ChEBI" id="CHEBI:30616"/>
    </ligand>
</feature>
<dbReference type="InterPro" id="IPR018317">
    <property type="entry name" value="QueC"/>
</dbReference>
<evidence type="ECO:0000256" key="4">
    <source>
        <dbReference type="ARBA" id="ARBA00022741"/>
    </source>
</evidence>
<keyword evidence="6 10" id="KW-0067">ATP-binding</keyword>
<dbReference type="GO" id="GO:0005524">
    <property type="term" value="F:ATP binding"/>
    <property type="evidence" value="ECO:0007669"/>
    <property type="project" value="UniProtKB-UniRule"/>
</dbReference>
<dbReference type="Pfam" id="PF06508">
    <property type="entry name" value="QueC"/>
    <property type="match status" value="1"/>
</dbReference>
<comment type="function">
    <text evidence="10">Catalyzes the ATP-dependent conversion of 7-carboxy-7-deazaguanine (CDG) to 7-cyano-7-deazaguanine (preQ(0)).</text>
</comment>
<feature type="binding site" evidence="10">
    <location>
        <position position="205"/>
    </location>
    <ligand>
        <name>Zn(2+)</name>
        <dbReference type="ChEBI" id="CHEBI:29105"/>
    </ligand>
</feature>
<dbReference type="Gene3D" id="3.40.50.620">
    <property type="entry name" value="HUPs"/>
    <property type="match status" value="1"/>
</dbReference>
<comment type="catalytic activity">
    <reaction evidence="9 10">
        <text>7-carboxy-7-carbaguanine + NH4(+) + 2 ATP = 7-cyano-7-carbaguanine + 2 AMP + 2 diphosphate + 2 H(+)</text>
        <dbReference type="Rhea" id="RHEA:27982"/>
        <dbReference type="ChEBI" id="CHEBI:15378"/>
        <dbReference type="ChEBI" id="CHEBI:28938"/>
        <dbReference type="ChEBI" id="CHEBI:30616"/>
        <dbReference type="ChEBI" id="CHEBI:33019"/>
        <dbReference type="ChEBI" id="CHEBI:45075"/>
        <dbReference type="ChEBI" id="CHEBI:61036"/>
        <dbReference type="ChEBI" id="CHEBI:456215"/>
        <dbReference type="EC" id="6.3.4.20"/>
    </reaction>
</comment>
<feature type="binding site" evidence="10">
    <location>
        <position position="191"/>
    </location>
    <ligand>
        <name>Zn(2+)</name>
        <dbReference type="ChEBI" id="CHEBI:29105"/>
    </ligand>
</feature>
<evidence type="ECO:0000256" key="10">
    <source>
        <dbReference type="HAMAP-Rule" id="MF_01633"/>
    </source>
</evidence>
<evidence type="ECO:0000256" key="5">
    <source>
        <dbReference type="ARBA" id="ARBA00022833"/>
    </source>
</evidence>
<dbReference type="PANTHER" id="PTHR42914:SF1">
    <property type="entry name" value="7-CYANO-7-DEAZAGUANINE SYNTHASE"/>
    <property type="match status" value="1"/>
</dbReference>
<dbReference type="HAMAP" id="MF_01633">
    <property type="entry name" value="QueC"/>
    <property type="match status" value="1"/>
</dbReference>
<keyword evidence="10" id="KW-0671">Queuosine biosynthesis</keyword>
<dbReference type="InterPro" id="IPR014729">
    <property type="entry name" value="Rossmann-like_a/b/a_fold"/>
</dbReference>
<dbReference type="AlphaFoldDB" id="A0A1M4XIY9"/>
<dbReference type="RefSeq" id="WP_073154658.1">
    <property type="nucleotide sequence ID" value="NZ_FQVL01000005.1"/>
</dbReference>
<dbReference type="GO" id="GO:0008616">
    <property type="term" value="P:tRNA queuosine(34) biosynthetic process"/>
    <property type="evidence" value="ECO:0007669"/>
    <property type="project" value="UniProtKB-UniRule"/>
</dbReference>
<dbReference type="CDD" id="cd01995">
    <property type="entry name" value="QueC-like"/>
    <property type="match status" value="1"/>
</dbReference>
<dbReference type="EMBL" id="FQVL01000005">
    <property type="protein sequence ID" value="SHE93514.1"/>
    <property type="molecule type" value="Genomic_DNA"/>
</dbReference>
<organism evidence="11 12">
    <name type="scientific">Seinonella peptonophila</name>
    <dbReference type="NCBI Taxonomy" id="112248"/>
    <lineage>
        <taxon>Bacteria</taxon>
        <taxon>Bacillati</taxon>
        <taxon>Bacillota</taxon>
        <taxon>Bacilli</taxon>
        <taxon>Bacillales</taxon>
        <taxon>Thermoactinomycetaceae</taxon>
        <taxon>Seinonella</taxon>
    </lineage>
</organism>
<accession>A0A1M4XIY9</accession>
<comment type="cofactor">
    <cofactor evidence="10">
        <name>Zn(2+)</name>
        <dbReference type="ChEBI" id="CHEBI:29105"/>
    </cofactor>
    <text evidence="10">Binds 1 zinc ion per subunit.</text>
</comment>
<evidence type="ECO:0000256" key="9">
    <source>
        <dbReference type="ARBA" id="ARBA00047890"/>
    </source>
</evidence>
<keyword evidence="12" id="KW-1185">Reference proteome</keyword>
<reference evidence="11 12" key="1">
    <citation type="submission" date="2016-11" db="EMBL/GenBank/DDBJ databases">
        <authorList>
            <person name="Jaros S."/>
            <person name="Januszkiewicz K."/>
            <person name="Wedrychowicz H."/>
        </authorList>
    </citation>
    <scope>NUCLEOTIDE SEQUENCE [LARGE SCALE GENOMIC DNA]</scope>
    <source>
        <strain evidence="11 12">DSM 44666</strain>
    </source>
</reference>
<dbReference type="GO" id="GO:0008270">
    <property type="term" value="F:zinc ion binding"/>
    <property type="evidence" value="ECO:0007669"/>
    <property type="project" value="UniProtKB-UniRule"/>
</dbReference>
<dbReference type="Proteomes" id="UP000184476">
    <property type="component" value="Unassembled WGS sequence"/>
</dbReference>
<comment type="pathway">
    <text evidence="1 10">Purine metabolism; 7-cyano-7-deazaguanine biosynthesis.</text>
</comment>
<dbReference type="OrthoDB" id="9789567at2"/>
<evidence type="ECO:0000256" key="3">
    <source>
        <dbReference type="ARBA" id="ARBA00022723"/>
    </source>
</evidence>
<keyword evidence="3 10" id="KW-0479">Metal-binding</keyword>
<feature type="binding site" evidence="10">
    <location>
        <position position="199"/>
    </location>
    <ligand>
        <name>Zn(2+)</name>
        <dbReference type="ChEBI" id="CHEBI:29105"/>
    </ligand>
</feature>
<dbReference type="EC" id="6.3.4.20" evidence="8 10"/>
<keyword evidence="2 10" id="KW-0436">Ligase</keyword>
<dbReference type="STRING" id="112248.SAMN05444392_10530"/>
<evidence type="ECO:0000313" key="11">
    <source>
        <dbReference type="EMBL" id="SHE93514.1"/>
    </source>
</evidence>
<evidence type="ECO:0000313" key="12">
    <source>
        <dbReference type="Proteomes" id="UP000184476"/>
    </source>
</evidence>